<sequence length="50" mass="6715">RWLWRPLGIWWWTWILWTTMGRIRRLWRIPRNVWWKRIRSWSSHRNAIRM</sequence>
<evidence type="ECO:0000313" key="1">
    <source>
        <dbReference type="EMBL" id="KIH52284.1"/>
    </source>
</evidence>
<feature type="non-terminal residue" evidence="1">
    <location>
        <position position="1"/>
    </location>
</feature>
<organism evidence="1 2">
    <name type="scientific">Ancylostoma duodenale</name>
    <dbReference type="NCBI Taxonomy" id="51022"/>
    <lineage>
        <taxon>Eukaryota</taxon>
        <taxon>Metazoa</taxon>
        <taxon>Ecdysozoa</taxon>
        <taxon>Nematoda</taxon>
        <taxon>Chromadorea</taxon>
        <taxon>Rhabditida</taxon>
        <taxon>Rhabditina</taxon>
        <taxon>Rhabditomorpha</taxon>
        <taxon>Strongyloidea</taxon>
        <taxon>Ancylostomatidae</taxon>
        <taxon>Ancylostomatinae</taxon>
        <taxon>Ancylostoma</taxon>
    </lineage>
</organism>
<feature type="non-terminal residue" evidence="1">
    <location>
        <position position="50"/>
    </location>
</feature>
<gene>
    <name evidence="1" type="ORF">ANCDUO_17615</name>
</gene>
<accession>A0A0C2G029</accession>
<evidence type="ECO:0000313" key="2">
    <source>
        <dbReference type="Proteomes" id="UP000054047"/>
    </source>
</evidence>
<dbReference type="EMBL" id="KN744039">
    <property type="protein sequence ID" value="KIH52284.1"/>
    <property type="molecule type" value="Genomic_DNA"/>
</dbReference>
<reference evidence="1 2" key="1">
    <citation type="submission" date="2013-12" db="EMBL/GenBank/DDBJ databases">
        <title>Draft genome of the parsitic nematode Ancylostoma duodenale.</title>
        <authorList>
            <person name="Mitreva M."/>
        </authorList>
    </citation>
    <scope>NUCLEOTIDE SEQUENCE [LARGE SCALE GENOMIC DNA]</scope>
    <source>
        <strain evidence="1 2">Zhejiang</strain>
    </source>
</reference>
<dbReference type="Proteomes" id="UP000054047">
    <property type="component" value="Unassembled WGS sequence"/>
</dbReference>
<name>A0A0C2G029_9BILA</name>
<dbReference type="AlphaFoldDB" id="A0A0C2G029"/>
<proteinExistence type="predicted"/>
<protein>
    <submittedName>
        <fullName evidence="1">Uncharacterized protein</fullName>
    </submittedName>
</protein>
<keyword evidence="2" id="KW-1185">Reference proteome</keyword>